<dbReference type="Pfam" id="PF21934">
    <property type="entry name" value="Yop-YscD_ppl_3rd"/>
    <property type="match status" value="1"/>
</dbReference>
<dbReference type="SUPFAM" id="SSF49879">
    <property type="entry name" value="SMAD/FHA domain"/>
    <property type="match status" value="1"/>
</dbReference>
<dbReference type="Proteomes" id="UP000569732">
    <property type="component" value="Unassembled WGS sequence"/>
</dbReference>
<gene>
    <name evidence="3" type="ORF">H0A36_09165</name>
</gene>
<evidence type="ECO:0000313" key="3">
    <source>
        <dbReference type="EMBL" id="NYZ66182.1"/>
    </source>
</evidence>
<name>A0A853I3V6_9GAMM</name>
<organism evidence="3 4">
    <name type="scientific">Spartinivicinus marinus</name>
    <dbReference type="NCBI Taxonomy" id="2994442"/>
    <lineage>
        <taxon>Bacteria</taxon>
        <taxon>Pseudomonadati</taxon>
        <taxon>Pseudomonadota</taxon>
        <taxon>Gammaproteobacteria</taxon>
        <taxon>Oceanospirillales</taxon>
        <taxon>Zooshikellaceae</taxon>
        <taxon>Spartinivicinus</taxon>
    </lineage>
</organism>
<feature type="domain" description="YscD cytoplasmic" evidence="1">
    <location>
        <begin position="25"/>
        <end position="121"/>
    </location>
</feature>
<dbReference type="AlphaFoldDB" id="A0A853I3V6"/>
<proteinExistence type="predicted"/>
<sequence length="328" mass="37021">MNNSLELGTYGIKANLFETAMFELRVLNGLHRGVSLLLDGEQIVIGSSLEADLVLVDPGISEQHISIGTNQAYNDVISDSWLLVKLEGDSWDATGELITEKKCIRKDEKFSVGGVWICVSDTNEIWPMFDQCLYAPNRLSFEKGKETTSSNRLKQKITKLTRYLTLFLVGACVIIYANGYSDSNNTIGSSSAHIKEDIKSTDNQKMLLANFKHMLKERDLDSVSIDVKNKQLRLVGELKPDQLGRLERMLIRFNLQHPNDFIISNHVRKVDRSLPFHIIRVTAGPYAHIVTDDNKRITLGESLDGFRLKSIKGNKLLFDGKHKVEIAW</sequence>
<evidence type="ECO:0008006" key="5">
    <source>
        <dbReference type="Google" id="ProtNLM"/>
    </source>
</evidence>
<dbReference type="InterPro" id="IPR008984">
    <property type="entry name" value="SMAD_FHA_dom_sf"/>
</dbReference>
<evidence type="ECO:0000259" key="2">
    <source>
        <dbReference type="Pfam" id="PF21934"/>
    </source>
</evidence>
<dbReference type="Pfam" id="PF16697">
    <property type="entry name" value="Yop-YscD_cpl"/>
    <property type="match status" value="1"/>
</dbReference>
<reference evidence="3 4" key="1">
    <citation type="submission" date="2020-07" db="EMBL/GenBank/DDBJ databases">
        <title>Endozoicomonas sp. nov., isolated from sediment.</title>
        <authorList>
            <person name="Gu T."/>
        </authorList>
    </citation>
    <scope>NUCLEOTIDE SEQUENCE [LARGE SCALE GENOMIC DNA]</scope>
    <source>
        <strain evidence="3 4">SM1973</strain>
    </source>
</reference>
<dbReference type="InterPro" id="IPR053946">
    <property type="entry name" value="YscD_ppl_3rd"/>
</dbReference>
<dbReference type="RefSeq" id="WP_180568212.1">
    <property type="nucleotide sequence ID" value="NZ_JACCKB010000011.1"/>
</dbReference>
<protein>
    <recommendedName>
        <fullName evidence="5">YscD cytoplasmic domain-containing protein</fullName>
    </recommendedName>
</protein>
<keyword evidence="4" id="KW-1185">Reference proteome</keyword>
<evidence type="ECO:0000259" key="1">
    <source>
        <dbReference type="Pfam" id="PF16697"/>
    </source>
</evidence>
<dbReference type="InterPro" id="IPR032030">
    <property type="entry name" value="YscD_cytoplasmic_dom"/>
</dbReference>
<dbReference type="Gene3D" id="2.60.200.20">
    <property type="match status" value="1"/>
</dbReference>
<evidence type="ECO:0000313" key="4">
    <source>
        <dbReference type="Proteomes" id="UP000569732"/>
    </source>
</evidence>
<accession>A0A853I3V6</accession>
<feature type="domain" description="YscD-like Bon-like" evidence="2">
    <location>
        <begin position="207"/>
        <end position="268"/>
    </location>
</feature>
<comment type="caution">
    <text evidence="3">The sequence shown here is derived from an EMBL/GenBank/DDBJ whole genome shotgun (WGS) entry which is preliminary data.</text>
</comment>
<dbReference type="EMBL" id="JACCKB010000011">
    <property type="protein sequence ID" value="NYZ66182.1"/>
    <property type="molecule type" value="Genomic_DNA"/>
</dbReference>